<evidence type="ECO:0000259" key="9">
    <source>
        <dbReference type="PROSITE" id="PS51032"/>
    </source>
</evidence>
<dbReference type="KEGG" id="ppp:112286679"/>
<dbReference type="AlphaFoldDB" id="A0A2K1K360"/>
<dbReference type="Gramene" id="Pp3c9_14080V3.1">
    <property type="protein sequence ID" value="PAC:32913891.CDS.1"/>
    <property type="gene ID" value="Pp3c9_14080"/>
</dbReference>
<dbReference type="RefSeq" id="XP_024384575.1">
    <property type="nucleotide sequence ID" value="XM_024528807.2"/>
</dbReference>
<evidence type="ECO:0000256" key="2">
    <source>
        <dbReference type="ARBA" id="ARBA00023015"/>
    </source>
</evidence>
<dbReference type="Gramene" id="Pp3c9_14080V3.3">
    <property type="protein sequence ID" value="PAC:32913893.CDS.1"/>
    <property type="gene ID" value="Pp3c9_14080"/>
</dbReference>
<evidence type="ECO:0000313" key="10">
    <source>
        <dbReference type="EMBL" id="PNR48207.1"/>
    </source>
</evidence>
<dbReference type="GO" id="GO:0003700">
    <property type="term" value="F:DNA-binding transcription factor activity"/>
    <property type="evidence" value="ECO:0007669"/>
    <property type="project" value="InterPro"/>
</dbReference>
<dbReference type="GO" id="GO:0005634">
    <property type="term" value="C:nucleus"/>
    <property type="evidence" value="ECO:0007669"/>
    <property type="project" value="UniProtKB-SubCell"/>
</dbReference>
<keyword evidence="2" id="KW-0805">Transcription regulation</keyword>
<dbReference type="Gramene" id="Pp3c9_14080V3.2">
    <property type="protein sequence ID" value="PAC:32913892.CDS.1"/>
    <property type="gene ID" value="Pp3c9_14080"/>
</dbReference>
<evidence type="ECO:0000256" key="6">
    <source>
        <dbReference type="ARBA" id="ARBA00023242"/>
    </source>
</evidence>
<dbReference type="PANTHER" id="PTHR31839">
    <property type="entry name" value="DEHYDRATION-RESPONSIVE ELEMENT-BINDING PROTEIN 1D"/>
    <property type="match status" value="1"/>
</dbReference>
<evidence type="ECO:0000256" key="5">
    <source>
        <dbReference type="ARBA" id="ARBA00023163"/>
    </source>
</evidence>
<sequence>MTGKKPCQWGMLVRQSHAVGRFKDRLRRLRDRDFMRFCEKFFCTSGASDSAHRHHSTEGSSTPTQFYDSQTLGDWQALYESCEPGLPRFQRNLDGAQDEDETPLLHRTDSDYSMLLDSASCSVPQHPHGLPLPTSNREDRDLYSSDSFNPLPSSKGSADECDDMISELCYDSKGLQLNSSAMAEGIRDVGGFSSTLALYAWAVENCVIDEEEEHDQSTGRRGWHIMKRIFSACKWMSRMRRFRRRARARTRYRSADHSERFIGVRRRNGKWVSEIRVFSSSRKVWLGSFDTEKAAALAFDAGKYHSSTRYDKFNFPDSPQLLGPKKDLHLLPPEKIKTELKKVAKDFAEGNY</sequence>
<dbReference type="EnsemblPlants" id="Pp3c9_14080V3.3">
    <property type="protein sequence ID" value="PAC:32913893.CDS.1"/>
    <property type="gene ID" value="Pp3c9_14080"/>
</dbReference>
<reference evidence="11" key="3">
    <citation type="submission" date="2020-12" db="UniProtKB">
        <authorList>
            <consortium name="EnsemblPlants"/>
        </authorList>
    </citation>
    <scope>IDENTIFICATION</scope>
</reference>
<feature type="region of interest" description="Disordered" evidence="8">
    <location>
        <begin position="47"/>
        <end position="66"/>
    </location>
</feature>
<evidence type="ECO:0000256" key="7">
    <source>
        <dbReference type="ARBA" id="ARBA00024343"/>
    </source>
</evidence>
<evidence type="ECO:0000256" key="4">
    <source>
        <dbReference type="ARBA" id="ARBA00023159"/>
    </source>
</evidence>
<evidence type="ECO:0000256" key="1">
    <source>
        <dbReference type="ARBA" id="ARBA00004123"/>
    </source>
</evidence>
<keyword evidence="6" id="KW-0539">Nucleus</keyword>
<protein>
    <recommendedName>
        <fullName evidence="9">AP2/ERF domain-containing protein</fullName>
    </recommendedName>
</protein>
<dbReference type="PROSITE" id="PS51032">
    <property type="entry name" value="AP2_ERF"/>
    <property type="match status" value="1"/>
</dbReference>
<dbReference type="InterPro" id="IPR036955">
    <property type="entry name" value="AP2/ERF_dom_sf"/>
</dbReference>
<feature type="compositionally biased region" description="Polar residues" evidence="8">
    <location>
        <begin position="144"/>
        <end position="156"/>
    </location>
</feature>
<dbReference type="EnsemblPlants" id="Pp3c9_14080V3.2">
    <property type="protein sequence ID" value="PAC:32913892.CDS.1"/>
    <property type="gene ID" value="Pp3c9_14080"/>
</dbReference>
<dbReference type="SUPFAM" id="SSF54171">
    <property type="entry name" value="DNA-binding domain"/>
    <property type="match status" value="1"/>
</dbReference>
<dbReference type="PaxDb" id="3218-PP1S29_45V6.1"/>
<dbReference type="CDD" id="cd00018">
    <property type="entry name" value="AP2"/>
    <property type="match status" value="1"/>
</dbReference>
<dbReference type="OrthoDB" id="1918918at2759"/>
<keyword evidence="12" id="KW-1185">Reference proteome</keyword>
<proteinExistence type="inferred from homology"/>
<keyword evidence="3" id="KW-0238">DNA-binding</keyword>
<dbReference type="Gene3D" id="3.30.730.10">
    <property type="entry name" value="AP2/ERF domain"/>
    <property type="match status" value="1"/>
</dbReference>
<dbReference type="RefSeq" id="XP_024384574.1">
    <property type="nucleotide sequence ID" value="XM_024528806.2"/>
</dbReference>
<accession>A0A2K1K360</accession>
<reference evidence="10 12" key="1">
    <citation type="journal article" date="2008" name="Science">
        <title>The Physcomitrella genome reveals evolutionary insights into the conquest of land by plants.</title>
        <authorList>
            <person name="Rensing S."/>
            <person name="Lang D."/>
            <person name="Zimmer A."/>
            <person name="Terry A."/>
            <person name="Salamov A."/>
            <person name="Shapiro H."/>
            <person name="Nishiyama T."/>
            <person name="Perroud P.-F."/>
            <person name="Lindquist E."/>
            <person name="Kamisugi Y."/>
            <person name="Tanahashi T."/>
            <person name="Sakakibara K."/>
            <person name="Fujita T."/>
            <person name="Oishi K."/>
            <person name="Shin-I T."/>
            <person name="Kuroki Y."/>
            <person name="Toyoda A."/>
            <person name="Suzuki Y."/>
            <person name="Hashimoto A."/>
            <person name="Yamaguchi K."/>
            <person name="Sugano A."/>
            <person name="Kohara Y."/>
            <person name="Fujiyama A."/>
            <person name="Anterola A."/>
            <person name="Aoki S."/>
            <person name="Ashton N."/>
            <person name="Barbazuk W.B."/>
            <person name="Barker E."/>
            <person name="Bennetzen J."/>
            <person name="Bezanilla M."/>
            <person name="Blankenship R."/>
            <person name="Cho S.H."/>
            <person name="Dutcher S."/>
            <person name="Estelle M."/>
            <person name="Fawcett J.A."/>
            <person name="Gundlach H."/>
            <person name="Hanada K."/>
            <person name="Heyl A."/>
            <person name="Hicks K.A."/>
            <person name="Hugh J."/>
            <person name="Lohr M."/>
            <person name="Mayer K."/>
            <person name="Melkozernov A."/>
            <person name="Murata T."/>
            <person name="Nelson D."/>
            <person name="Pils B."/>
            <person name="Prigge M."/>
            <person name="Reiss B."/>
            <person name="Renner T."/>
            <person name="Rombauts S."/>
            <person name="Rushton P."/>
            <person name="Sanderfoot A."/>
            <person name="Schween G."/>
            <person name="Shiu S.-H."/>
            <person name="Stueber K."/>
            <person name="Theodoulou F.L."/>
            <person name="Tu H."/>
            <person name="Van de Peer Y."/>
            <person name="Verrier P.J."/>
            <person name="Waters E."/>
            <person name="Wood A."/>
            <person name="Yang L."/>
            <person name="Cove D."/>
            <person name="Cuming A."/>
            <person name="Hasebe M."/>
            <person name="Lucas S."/>
            <person name="Mishler D.B."/>
            <person name="Reski R."/>
            <person name="Grigoriev I."/>
            <person name="Quatrano R.S."/>
            <person name="Boore J.L."/>
        </authorList>
    </citation>
    <scope>NUCLEOTIDE SEQUENCE [LARGE SCALE GENOMIC DNA]</scope>
    <source>
        <strain evidence="11 12">cv. Gransden 2004</strain>
    </source>
</reference>
<comment type="subcellular location">
    <subcellularLocation>
        <location evidence="1">Nucleus</location>
    </subcellularLocation>
</comment>
<dbReference type="EMBL" id="ABEU02000009">
    <property type="protein sequence ID" value="PNR48207.1"/>
    <property type="molecule type" value="Genomic_DNA"/>
</dbReference>
<feature type="domain" description="AP2/ERF" evidence="9">
    <location>
        <begin position="251"/>
        <end position="316"/>
    </location>
</feature>
<dbReference type="PANTHER" id="PTHR31839:SF2">
    <property type="entry name" value="DEHYDRATION-RESPONSIVE ELEMENT-BINDING PROTEIN 1D"/>
    <property type="match status" value="1"/>
</dbReference>
<keyword evidence="5" id="KW-0804">Transcription</keyword>
<dbReference type="EnsemblPlants" id="Pp3c9_14080V3.1">
    <property type="protein sequence ID" value="PAC:32913891.CDS.1"/>
    <property type="gene ID" value="Pp3c9_14080"/>
</dbReference>
<dbReference type="SMART" id="SM00380">
    <property type="entry name" value="AP2"/>
    <property type="match status" value="1"/>
</dbReference>
<evidence type="ECO:0000313" key="12">
    <source>
        <dbReference type="Proteomes" id="UP000006727"/>
    </source>
</evidence>
<feature type="region of interest" description="Disordered" evidence="8">
    <location>
        <begin position="123"/>
        <end position="159"/>
    </location>
</feature>
<name>A0A2K1K360_PHYPA</name>
<dbReference type="InterPro" id="IPR045277">
    <property type="entry name" value="DRE1A-I"/>
</dbReference>
<keyword evidence="4" id="KW-0010">Activator</keyword>
<gene>
    <name evidence="11" type="primary">LOC112286679</name>
    <name evidence="10" type="ORF">PHYPA_012682</name>
</gene>
<comment type="similarity">
    <text evidence="7">Belongs to the AP2/ERF transcription factor family. ERF subfamily.</text>
</comment>
<evidence type="ECO:0000256" key="3">
    <source>
        <dbReference type="ARBA" id="ARBA00023125"/>
    </source>
</evidence>
<dbReference type="InterPro" id="IPR001471">
    <property type="entry name" value="AP2/ERF_dom"/>
</dbReference>
<dbReference type="InterPro" id="IPR016177">
    <property type="entry name" value="DNA-bd_dom_sf"/>
</dbReference>
<evidence type="ECO:0000313" key="11">
    <source>
        <dbReference type="EnsemblPlants" id="PAC:32913891.CDS.1"/>
    </source>
</evidence>
<dbReference type="GeneID" id="112286679"/>
<organism evidence="10">
    <name type="scientific">Physcomitrium patens</name>
    <name type="common">Spreading-leaved earth moss</name>
    <name type="synonym">Physcomitrella patens</name>
    <dbReference type="NCBI Taxonomy" id="3218"/>
    <lineage>
        <taxon>Eukaryota</taxon>
        <taxon>Viridiplantae</taxon>
        <taxon>Streptophyta</taxon>
        <taxon>Embryophyta</taxon>
        <taxon>Bryophyta</taxon>
        <taxon>Bryophytina</taxon>
        <taxon>Bryopsida</taxon>
        <taxon>Funariidae</taxon>
        <taxon>Funariales</taxon>
        <taxon>Funariaceae</taxon>
        <taxon>Physcomitrium</taxon>
    </lineage>
</organism>
<reference evidence="10 12" key="2">
    <citation type="journal article" date="2018" name="Plant J.">
        <title>The Physcomitrella patens chromosome-scale assembly reveals moss genome structure and evolution.</title>
        <authorList>
            <person name="Lang D."/>
            <person name="Ullrich K.K."/>
            <person name="Murat F."/>
            <person name="Fuchs J."/>
            <person name="Jenkins J."/>
            <person name="Haas F.B."/>
            <person name="Piednoel M."/>
            <person name="Gundlach H."/>
            <person name="Van Bel M."/>
            <person name="Meyberg R."/>
            <person name="Vives C."/>
            <person name="Morata J."/>
            <person name="Symeonidi A."/>
            <person name="Hiss M."/>
            <person name="Muchero W."/>
            <person name="Kamisugi Y."/>
            <person name="Saleh O."/>
            <person name="Blanc G."/>
            <person name="Decker E.L."/>
            <person name="van Gessel N."/>
            <person name="Grimwood J."/>
            <person name="Hayes R.D."/>
            <person name="Graham S.W."/>
            <person name="Gunter L.E."/>
            <person name="McDaniel S.F."/>
            <person name="Hoernstein S.N.W."/>
            <person name="Larsson A."/>
            <person name="Li F.W."/>
            <person name="Perroud P.F."/>
            <person name="Phillips J."/>
            <person name="Ranjan P."/>
            <person name="Rokshar D.S."/>
            <person name="Rothfels C.J."/>
            <person name="Schneider L."/>
            <person name="Shu S."/>
            <person name="Stevenson D.W."/>
            <person name="Thummler F."/>
            <person name="Tillich M."/>
            <person name="Villarreal Aguilar J.C."/>
            <person name="Widiez T."/>
            <person name="Wong G.K."/>
            <person name="Wymore A."/>
            <person name="Zhang Y."/>
            <person name="Zimmer A.D."/>
            <person name="Quatrano R.S."/>
            <person name="Mayer K.F.X."/>
            <person name="Goodstein D."/>
            <person name="Casacuberta J.M."/>
            <person name="Vandepoele K."/>
            <person name="Reski R."/>
            <person name="Cuming A.C."/>
            <person name="Tuskan G.A."/>
            <person name="Maumus F."/>
            <person name="Salse J."/>
            <person name="Schmutz J."/>
            <person name="Rensing S.A."/>
        </authorList>
    </citation>
    <scope>NUCLEOTIDE SEQUENCE [LARGE SCALE GENOMIC DNA]</scope>
    <source>
        <strain evidence="11 12">cv. Gransden 2004</strain>
    </source>
</reference>
<dbReference type="GO" id="GO:0003677">
    <property type="term" value="F:DNA binding"/>
    <property type="evidence" value="ECO:0007669"/>
    <property type="project" value="UniProtKB-KW"/>
</dbReference>
<evidence type="ECO:0000256" key="8">
    <source>
        <dbReference type="SAM" id="MobiDB-lite"/>
    </source>
</evidence>
<dbReference type="Proteomes" id="UP000006727">
    <property type="component" value="Chromosome 9"/>
</dbReference>